<reference evidence="8" key="1">
    <citation type="submission" date="2017-09" db="EMBL/GenBank/DDBJ databases">
        <title>Depth-based differentiation of microbial function through sediment-hosted aquifers and enrichment of novel symbionts in the deep terrestrial subsurface.</title>
        <authorList>
            <person name="Probst A.J."/>
            <person name="Ladd B."/>
            <person name="Jarett J.K."/>
            <person name="Geller-Mcgrath D.E."/>
            <person name="Sieber C.M.K."/>
            <person name="Emerson J.B."/>
            <person name="Anantharaman K."/>
            <person name="Thomas B.C."/>
            <person name="Malmstrom R."/>
            <person name="Stieglmeier M."/>
            <person name="Klingl A."/>
            <person name="Woyke T."/>
            <person name="Ryan C.M."/>
            <person name="Banfield J.F."/>
        </authorList>
    </citation>
    <scope>NUCLEOTIDE SEQUENCE [LARGE SCALE GENOMIC DNA]</scope>
</reference>
<proteinExistence type="predicted"/>
<keyword evidence="6" id="KW-0066">ATP synthesis</keyword>
<gene>
    <name evidence="7" type="ORF">COU89_02665</name>
</gene>
<protein>
    <recommendedName>
        <fullName evidence="9">F-type ATPase subunit delta</fullName>
    </recommendedName>
</protein>
<keyword evidence="5" id="KW-0472">Membrane</keyword>
<evidence type="ECO:0000256" key="4">
    <source>
        <dbReference type="ARBA" id="ARBA00023065"/>
    </source>
</evidence>
<comment type="caution">
    <text evidence="7">The sequence shown here is derived from an EMBL/GenBank/DDBJ whole genome shotgun (WGS) entry which is preliminary data.</text>
</comment>
<accession>A0A2M8KUN2</accession>
<keyword evidence="4" id="KW-0406">Ion transport</keyword>
<dbReference type="AlphaFoldDB" id="A0A2M8KUN2"/>
<dbReference type="GO" id="GO:0046933">
    <property type="term" value="F:proton-transporting ATP synthase activity, rotational mechanism"/>
    <property type="evidence" value="ECO:0007669"/>
    <property type="project" value="InterPro"/>
</dbReference>
<sequence>MNKSSKQTLPDDIRPSKVEAQLVVLLDDKAFRERVADLMARHEAAVEIGSPYPLSRADEEAILHTFGMQHDSVKVVNTVDPGLLMGLTIKFHDYYFDLSLKGRLNQVFESLQA</sequence>
<evidence type="ECO:0008006" key="9">
    <source>
        <dbReference type="Google" id="ProtNLM"/>
    </source>
</evidence>
<evidence type="ECO:0000256" key="2">
    <source>
        <dbReference type="ARBA" id="ARBA00022448"/>
    </source>
</evidence>
<evidence type="ECO:0000313" key="7">
    <source>
        <dbReference type="EMBL" id="PJE63573.1"/>
    </source>
</evidence>
<comment type="subcellular location">
    <subcellularLocation>
        <location evidence="1">Membrane</location>
    </subcellularLocation>
</comment>
<dbReference type="Proteomes" id="UP000231569">
    <property type="component" value="Unassembled WGS sequence"/>
</dbReference>
<dbReference type="EMBL" id="PFEE01000057">
    <property type="protein sequence ID" value="PJE63573.1"/>
    <property type="molecule type" value="Genomic_DNA"/>
</dbReference>
<dbReference type="GO" id="GO:0016020">
    <property type="term" value="C:membrane"/>
    <property type="evidence" value="ECO:0007669"/>
    <property type="project" value="UniProtKB-SubCell"/>
</dbReference>
<evidence type="ECO:0000256" key="1">
    <source>
        <dbReference type="ARBA" id="ARBA00004370"/>
    </source>
</evidence>
<keyword evidence="2" id="KW-0813">Transport</keyword>
<organism evidence="7 8">
    <name type="scientific">Candidatus Roizmanbacteria bacterium CG10_big_fil_rev_8_21_14_0_10_45_7</name>
    <dbReference type="NCBI Taxonomy" id="1974854"/>
    <lineage>
        <taxon>Bacteria</taxon>
        <taxon>Candidatus Roizmaniibacteriota</taxon>
    </lineage>
</organism>
<dbReference type="PRINTS" id="PR00125">
    <property type="entry name" value="ATPASEDELTA"/>
</dbReference>
<name>A0A2M8KUN2_9BACT</name>
<keyword evidence="3" id="KW-0375">Hydrogen ion transport</keyword>
<dbReference type="InterPro" id="IPR000711">
    <property type="entry name" value="ATPase_OSCP/dsu"/>
</dbReference>
<evidence type="ECO:0000256" key="3">
    <source>
        <dbReference type="ARBA" id="ARBA00022781"/>
    </source>
</evidence>
<evidence type="ECO:0000313" key="8">
    <source>
        <dbReference type="Proteomes" id="UP000231569"/>
    </source>
</evidence>
<evidence type="ECO:0000256" key="6">
    <source>
        <dbReference type="ARBA" id="ARBA00023310"/>
    </source>
</evidence>
<evidence type="ECO:0000256" key="5">
    <source>
        <dbReference type="ARBA" id="ARBA00023136"/>
    </source>
</evidence>
<dbReference type="Pfam" id="PF00213">
    <property type="entry name" value="OSCP"/>
    <property type="match status" value="1"/>
</dbReference>